<organism evidence="1 2">
    <name type="scientific">Ricinus communis</name>
    <name type="common">Castor bean</name>
    <dbReference type="NCBI Taxonomy" id="3988"/>
    <lineage>
        <taxon>Eukaryota</taxon>
        <taxon>Viridiplantae</taxon>
        <taxon>Streptophyta</taxon>
        <taxon>Embryophyta</taxon>
        <taxon>Tracheophyta</taxon>
        <taxon>Spermatophyta</taxon>
        <taxon>Magnoliopsida</taxon>
        <taxon>eudicotyledons</taxon>
        <taxon>Gunneridae</taxon>
        <taxon>Pentapetalae</taxon>
        <taxon>rosids</taxon>
        <taxon>fabids</taxon>
        <taxon>Malpighiales</taxon>
        <taxon>Euphorbiaceae</taxon>
        <taxon>Acalyphoideae</taxon>
        <taxon>Acalypheae</taxon>
        <taxon>Ricinus</taxon>
    </lineage>
</organism>
<dbReference type="InParanoid" id="B9T0M5"/>
<dbReference type="EMBL" id="EQ974308">
    <property type="protein sequence ID" value="EEF30582.1"/>
    <property type="molecule type" value="Genomic_DNA"/>
</dbReference>
<name>B9T0M5_RICCO</name>
<reference evidence="2" key="1">
    <citation type="journal article" date="2010" name="Nat. Biotechnol.">
        <title>Draft genome sequence of the oilseed species Ricinus communis.</title>
        <authorList>
            <person name="Chan A.P."/>
            <person name="Crabtree J."/>
            <person name="Zhao Q."/>
            <person name="Lorenzi H."/>
            <person name="Orvis J."/>
            <person name="Puiu D."/>
            <person name="Melake-Berhan A."/>
            <person name="Jones K.M."/>
            <person name="Redman J."/>
            <person name="Chen G."/>
            <person name="Cahoon E.B."/>
            <person name="Gedil M."/>
            <person name="Stanke M."/>
            <person name="Haas B.J."/>
            <person name="Wortman J.R."/>
            <person name="Fraser-Liggett C.M."/>
            <person name="Ravel J."/>
            <person name="Rabinowicz P.D."/>
        </authorList>
    </citation>
    <scope>NUCLEOTIDE SEQUENCE [LARGE SCALE GENOMIC DNA]</scope>
    <source>
        <strain evidence="2">cv. Hale</strain>
    </source>
</reference>
<keyword evidence="2" id="KW-1185">Reference proteome</keyword>
<evidence type="ECO:0000313" key="2">
    <source>
        <dbReference type="Proteomes" id="UP000008311"/>
    </source>
</evidence>
<sequence length="51" mass="5927">MGTSCLLQRQATTGFSLKVAKSAITWRGDCRWKKKKGRREKLMMVKKKVKK</sequence>
<evidence type="ECO:0000313" key="1">
    <source>
        <dbReference type="EMBL" id="EEF30582.1"/>
    </source>
</evidence>
<accession>B9T0M5</accession>
<dbReference type="AlphaFoldDB" id="B9T0M5"/>
<gene>
    <name evidence="1" type="ORF">RCOM_0575610</name>
</gene>
<proteinExistence type="predicted"/>
<dbReference type="Proteomes" id="UP000008311">
    <property type="component" value="Unassembled WGS sequence"/>
</dbReference>
<protein>
    <submittedName>
        <fullName evidence="1">Uncharacterized protein</fullName>
    </submittedName>
</protein>